<sequence length="116" mass="11871">MTPRAATLAPAALLLHLLPAAASVEGNAAAECAALWTGYARYAEASAYLDGAKAAREDAAAWRAKAIAETGDTAGVDAYIAAEAPGRALMFDAYVVGGDETTRNILERALTRCGDG</sequence>
<organism evidence="2 3">
    <name type="scientific">Roseivivax isoporae LMG 25204</name>
    <dbReference type="NCBI Taxonomy" id="1449351"/>
    <lineage>
        <taxon>Bacteria</taxon>
        <taxon>Pseudomonadati</taxon>
        <taxon>Pseudomonadota</taxon>
        <taxon>Alphaproteobacteria</taxon>
        <taxon>Rhodobacterales</taxon>
        <taxon>Roseobacteraceae</taxon>
        <taxon>Roseivivax</taxon>
    </lineage>
</organism>
<evidence type="ECO:0008006" key="4">
    <source>
        <dbReference type="Google" id="ProtNLM"/>
    </source>
</evidence>
<dbReference type="EMBL" id="JAME01000011">
    <property type="protein sequence ID" value="ETX29292.1"/>
    <property type="molecule type" value="Genomic_DNA"/>
</dbReference>
<comment type="caution">
    <text evidence="2">The sequence shown here is derived from an EMBL/GenBank/DDBJ whole genome shotgun (WGS) entry which is preliminary data.</text>
</comment>
<protein>
    <recommendedName>
        <fullName evidence="4">Lysozyme inhibitor LprI N-terminal domain-containing protein</fullName>
    </recommendedName>
</protein>
<reference evidence="2 3" key="1">
    <citation type="submission" date="2014-01" db="EMBL/GenBank/DDBJ databases">
        <title>Roseivivax isoporae LMG 25204 Genome Sequencing.</title>
        <authorList>
            <person name="Lai Q."/>
            <person name="Li G."/>
            <person name="Shao Z."/>
        </authorList>
    </citation>
    <scope>NUCLEOTIDE SEQUENCE [LARGE SCALE GENOMIC DNA]</scope>
    <source>
        <strain evidence="2 3">LMG 25204</strain>
    </source>
</reference>
<dbReference type="STRING" id="1449351.RISW2_02125"/>
<name>X7F8Q9_9RHOB</name>
<gene>
    <name evidence="2" type="ORF">RISW2_02125</name>
</gene>
<dbReference type="PATRIC" id="fig|1449351.3.peg.1828"/>
<dbReference type="eggNOG" id="ENOG5030240">
    <property type="taxonomic scope" value="Bacteria"/>
</dbReference>
<keyword evidence="1" id="KW-0732">Signal</keyword>
<evidence type="ECO:0000313" key="2">
    <source>
        <dbReference type="EMBL" id="ETX29292.1"/>
    </source>
</evidence>
<keyword evidence="3" id="KW-1185">Reference proteome</keyword>
<dbReference type="OrthoDB" id="7856615at2"/>
<dbReference type="AlphaFoldDB" id="X7F8Q9"/>
<evidence type="ECO:0000313" key="3">
    <source>
        <dbReference type="Proteomes" id="UP000023430"/>
    </source>
</evidence>
<evidence type="ECO:0000256" key="1">
    <source>
        <dbReference type="SAM" id="SignalP"/>
    </source>
</evidence>
<feature type="signal peptide" evidence="1">
    <location>
        <begin position="1"/>
        <end position="22"/>
    </location>
</feature>
<feature type="chain" id="PRO_5004977996" description="Lysozyme inhibitor LprI N-terminal domain-containing protein" evidence="1">
    <location>
        <begin position="23"/>
        <end position="116"/>
    </location>
</feature>
<accession>X7F8Q9</accession>
<proteinExistence type="predicted"/>
<dbReference type="Proteomes" id="UP000023430">
    <property type="component" value="Unassembled WGS sequence"/>
</dbReference>
<dbReference type="RefSeq" id="WP_043769325.1">
    <property type="nucleotide sequence ID" value="NZ_JAME01000011.1"/>
</dbReference>